<organism evidence="1 2">
    <name type="scientific">Nocardiopsis suaedae</name>
    <dbReference type="NCBI Taxonomy" id="3018444"/>
    <lineage>
        <taxon>Bacteria</taxon>
        <taxon>Bacillati</taxon>
        <taxon>Actinomycetota</taxon>
        <taxon>Actinomycetes</taxon>
        <taxon>Streptosporangiales</taxon>
        <taxon>Nocardiopsidaceae</taxon>
        <taxon>Nocardiopsis</taxon>
    </lineage>
</organism>
<protein>
    <submittedName>
        <fullName evidence="1">Uncharacterized protein</fullName>
    </submittedName>
</protein>
<gene>
    <name evidence="1" type="ORF">O4U47_00130</name>
</gene>
<accession>A0ABT4TFJ8</accession>
<name>A0ABT4TFJ8_9ACTN</name>
<dbReference type="RefSeq" id="WP_270674742.1">
    <property type="nucleotide sequence ID" value="NZ_JAQFWP010000001.1"/>
</dbReference>
<sequence length="119" mass="13663">MTGRFDQRAEVSFGKGADADIGRLASRLRSEGWRVVQRGDERIDAVCGSRFMLRMFGCYMRIGRRNLPSHLEIRKDGAAPAVLDVRLYSDEGWYLLYVPEFARAYAGLFRRTIETIRTP</sequence>
<reference evidence="1" key="1">
    <citation type="submission" date="2023-01" db="EMBL/GenBank/DDBJ databases">
        <title>Draft genome sequence of Nocardiopsis sp. LSu2-4 isolated from halophytes.</title>
        <authorList>
            <person name="Duangmal K."/>
            <person name="Chantavorakit T."/>
        </authorList>
    </citation>
    <scope>NUCLEOTIDE SEQUENCE</scope>
    <source>
        <strain evidence="1">LSu2-4</strain>
    </source>
</reference>
<dbReference type="Proteomes" id="UP001165685">
    <property type="component" value="Unassembled WGS sequence"/>
</dbReference>
<proteinExistence type="predicted"/>
<keyword evidence="2" id="KW-1185">Reference proteome</keyword>
<evidence type="ECO:0000313" key="2">
    <source>
        <dbReference type="Proteomes" id="UP001165685"/>
    </source>
</evidence>
<dbReference type="EMBL" id="JAQFWP010000001">
    <property type="protein sequence ID" value="MDA2802902.1"/>
    <property type="molecule type" value="Genomic_DNA"/>
</dbReference>
<comment type="caution">
    <text evidence="1">The sequence shown here is derived from an EMBL/GenBank/DDBJ whole genome shotgun (WGS) entry which is preliminary data.</text>
</comment>
<evidence type="ECO:0000313" key="1">
    <source>
        <dbReference type="EMBL" id="MDA2802902.1"/>
    </source>
</evidence>